<dbReference type="RefSeq" id="WP_284718860.1">
    <property type="nucleotide sequence ID" value="NZ_PGFT01000001.1"/>
</dbReference>
<dbReference type="Proteomes" id="UP001243298">
    <property type="component" value="Unassembled WGS sequence"/>
</dbReference>
<evidence type="ECO:0000313" key="1">
    <source>
        <dbReference type="EMBL" id="MDH4903592.1"/>
    </source>
</evidence>
<dbReference type="Pfam" id="PF15956">
    <property type="entry name" value="DUF4760"/>
    <property type="match status" value="1"/>
</dbReference>
<protein>
    <recommendedName>
        <fullName evidence="3">Initiator Rep protein domain-containing protein</fullName>
    </recommendedName>
</protein>
<comment type="caution">
    <text evidence="1">The sequence shown here is derived from an EMBL/GenBank/DDBJ whole genome shotgun (WGS) entry which is preliminary data.</text>
</comment>
<proteinExistence type="predicted"/>
<gene>
    <name evidence="1" type="ORF">CUR83_00600</name>
</gene>
<dbReference type="InterPro" id="IPR031876">
    <property type="entry name" value="DUF4760"/>
</dbReference>
<evidence type="ECO:0008006" key="3">
    <source>
        <dbReference type="Google" id="ProtNLM"/>
    </source>
</evidence>
<dbReference type="EMBL" id="PGFT01000001">
    <property type="protein sequence ID" value="MDH4903592.1"/>
    <property type="molecule type" value="Genomic_DNA"/>
</dbReference>
<organism evidence="1 2">
    <name type="scientific">Psychrobacter pocilloporae</name>
    <dbReference type="NCBI Taxonomy" id="1775882"/>
    <lineage>
        <taxon>Bacteria</taxon>
        <taxon>Pseudomonadati</taxon>
        <taxon>Pseudomonadota</taxon>
        <taxon>Gammaproteobacteria</taxon>
        <taxon>Moraxellales</taxon>
        <taxon>Moraxellaceae</taxon>
        <taxon>Psychrobacter</taxon>
    </lineage>
</organism>
<sequence length="193" mass="23060">MSTHPSKKQLTIKLVTDLNADKKLQETKNLMFLQGNNLTQYYSKLDNHEYKNKSDTEIAEELISKEDFVIGKYVKINKSFLKNGKKIKNDIEEEKRKRDSIILEDEKLKDDIHYVLNYYEFISLGIREGAFEENLFKNLHYSSFMKLWKFSQPLIIQIRTLSNKDTIYQEIEWLATKWKREPIKINSQTIEKK</sequence>
<name>A0ABT6IP28_9GAMM</name>
<evidence type="ECO:0000313" key="2">
    <source>
        <dbReference type="Proteomes" id="UP001243298"/>
    </source>
</evidence>
<keyword evidence="2" id="KW-1185">Reference proteome</keyword>
<accession>A0ABT6IP28</accession>
<reference evidence="1 2" key="1">
    <citation type="submission" date="2017-11" db="EMBL/GenBank/DDBJ databases">
        <title>Whole genome sequencing of Psychrobacter pocilloporae S6-60T(=JCM 31058T=LMG 29157T).</title>
        <authorList>
            <person name="Das S.K."/>
        </authorList>
    </citation>
    <scope>NUCLEOTIDE SEQUENCE [LARGE SCALE GENOMIC DNA]</scope>
    <source>
        <strain evidence="1 2">S6-60</strain>
    </source>
</reference>